<dbReference type="Gene3D" id="3.40.50.2300">
    <property type="match status" value="2"/>
</dbReference>
<dbReference type="CDD" id="cd07377">
    <property type="entry name" value="WHTH_GntR"/>
    <property type="match status" value="1"/>
</dbReference>
<dbReference type="SUPFAM" id="SSF53822">
    <property type="entry name" value="Periplasmic binding protein-like I"/>
    <property type="match status" value="1"/>
</dbReference>
<dbReference type="Pfam" id="PF13377">
    <property type="entry name" value="Peripla_BP_3"/>
    <property type="match status" value="1"/>
</dbReference>
<keyword evidence="3" id="KW-0804">Transcription</keyword>
<name>A0A7W7WM14_9ACTN</name>
<keyword evidence="2 5" id="KW-0238">DNA-binding</keyword>
<keyword evidence="1" id="KW-0805">Transcription regulation</keyword>
<evidence type="ECO:0000259" key="4">
    <source>
        <dbReference type="PROSITE" id="PS50949"/>
    </source>
</evidence>
<feature type="domain" description="HTH gntR-type" evidence="4">
    <location>
        <begin position="5"/>
        <end position="73"/>
    </location>
</feature>
<gene>
    <name evidence="5" type="ORF">F4556_006849</name>
</gene>
<evidence type="ECO:0000256" key="1">
    <source>
        <dbReference type="ARBA" id="ARBA00023015"/>
    </source>
</evidence>
<dbReference type="InterPro" id="IPR028082">
    <property type="entry name" value="Peripla_BP_I"/>
</dbReference>
<dbReference type="RefSeq" id="WP_184923180.1">
    <property type="nucleotide sequence ID" value="NZ_JACHJR010000001.1"/>
</dbReference>
<evidence type="ECO:0000256" key="2">
    <source>
        <dbReference type="ARBA" id="ARBA00023125"/>
    </source>
</evidence>
<protein>
    <submittedName>
        <fullName evidence="5">DNA-binding LacI/PurR family transcriptional regulator</fullName>
    </submittedName>
</protein>
<dbReference type="CDD" id="cd06267">
    <property type="entry name" value="PBP1_LacI_sugar_binding-like"/>
    <property type="match status" value="1"/>
</dbReference>
<reference evidence="5 6" key="1">
    <citation type="submission" date="2020-08" db="EMBL/GenBank/DDBJ databases">
        <title>Sequencing the genomes of 1000 actinobacteria strains.</title>
        <authorList>
            <person name="Klenk H.-P."/>
        </authorList>
    </citation>
    <scope>NUCLEOTIDE SEQUENCE [LARGE SCALE GENOMIC DNA]</scope>
    <source>
        <strain evidence="5 6">DSM 44786</strain>
    </source>
</reference>
<keyword evidence="6" id="KW-1185">Reference proteome</keyword>
<dbReference type="SUPFAM" id="SSF46785">
    <property type="entry name" value="Winged helix' DNA-binding domain"/>
    <property type="match status" value="1"/>
</dbReference>
<dbReference type="InterPro" id="IPR046335">
    <property type="entry name" value="LacI/GalR-like_sensor"/>
</dbReference>
<dbReference type="Pfam" id="PF00392">
    <property type="entry name" value="GntR"/>
    <property type="match status" value="1"/>
</dbReference>
<dbReference type="GO" id="GO:0000976">
    <property type="term" value="F:transcription cis-regulatory region binding"/>
    <property type="evidence" value="ECO:0007669"/>
    <property type="project" value="TreeGrafter"/>
</dbReference>
<dbReference type="PROSITE" id="PS50949">
    <property type="entry name" value="HTH_GNTR"/>
    <property type="match status" value="1"/>
</dbReference>
<sequence length="362" mass="38529">MTGSELKFRRLADRLRQEITDGIWPPGSRLPTEPELARDNVVSVSTVRRAVTDLVAEELVERRQGSGTFVLPGRAARRSAPLIGVIVPDTAFYYPRVLGGIAEVLAAAGSRHLIACSGYDPARELTELREMLDAGADGLLVVPTLTGPPGGPADYLHRLAELPVPVVLVERRGTTLGDPTESVCTHHEAGGYDAVHHLARLGHRTVGLVLRVPSPTAEPVRRGFHLAVAELDGHSAEFLAAREEWSPATADRCLAGLRAEGVTAAVCFGDRQAVLLQSAARRAGLSVPGDLALIAYDDEIADLADIPLSAVAPPKRLLGRTAATFLLNRIEQPDLALRQVLLRPAIAVRDSCGSARTAALNG</sequence>
<dbReference type="PANTHER" id="PTHR30146:SF109">
    <property type="entry name" value="HTH-TYPE TRANSCRIPTIONAL REGULATOR GALS"/>
    <property type="match status" value="1"/>
</dbReference>
<accession>A0A7W7WM14</accession>
<dbReference type="Proteomes" id="UP000573327">
    <property type="component" value="Unassembled WGS sequence"/>
</dbReference>
<dbReference type="AlphaFoldDB" id="A0A7W7WM14"/>
<dbReference type="GO" id="GO:0003700">
    <property type="term" value="F:DNA-binding transcription factor activity"/>
    <property type="evidence" value="ECO:0007669"/>
    <property type="project" value="InterPro"/>
</dbReference>
<evidence type="ECO:0000256" key="3">
    <source>
        <dbReference type="ARBA" id="ARBA00023163"/>
    </source>
</evidence>
<dbReference type="InterPro" id="IPR036390">
    <property type="entry name" value="WH_DNA-bd_sf"/>
</dbReference>
<dbReference type="EMBL" id="JACHJR010000001">
    <property type="protein sequence ID" value="MBB4951314.1"/>
    <property type="molecule type" value="Genomic_DNA"/>
</dbReference>
<dbReference type="InterPro" id="IPR036388">
    <property type="entry name" value="WH-like_DNA-bd_sf"/>
</dbReference>
<evidence type="ECO:0000313" key="6">
    <source>
        <dbReference type="Proteomes" id="UP000573327"/>
    </source>
</evidence>
<evidence type="ECO:0000313" key="5">
    <source>
        <dbReference type="EMBL" id="MBB4951314.1"/>
    </source>
</evidence>
<dbReference type="InterPro" id="IPR000524">
    <property type="entry name" value="Tscrpt_reg_HTH_GntR"/>
</dbReference>
<dbReference type="Gene3D" id="1.10.10.10">
    <property type="entry name" value="Winged helix-like DNA-binding domain superfamily/Winged helix DNA-binding domain"/>
    <property type="match status" value="1"/>
</dbReference>
<dbReference type="SMART" id="SM00345">
    <property type="entry name" value="HTH_GNTR"/>
    <property type="match status" value="1"/>
</dbReference>
<comment type="caution">
    <text evidence="5">The sequence shown here is derived from an EMBL/GenBank/DDBJ whole genome shotgun (WGS) entry which is preliminary data.</text>
</comment>
<proteinExistence type="predicted"/>
<organism evidence="5 6">
    <name type="scientific">Kitasatospora gansuensis</name>
    <dbReference type="NCBI Taxonomy" id="258050"/>
    <lineage>
        <taxon>Bacteria</taxon>
        <taxon>Bacillati</taxon>
        <taxon>Actinomycetota</taxon>
        <taxon>Actinomycetes</taxon>
        <taxon>Kitasatosporales</taxon>
        <taxon>Streptomycetaceae</taxon>
        <taxon>Kitasatospora</taxon>
    </lineage>
</organism>
<dbReference type="PANTHER" id="PTHR30146">
    <property type="entry name" value="LACI-RELATED TRANSCRIPTIONAL REPRESSOR"/>
    <property type="match status" value="1"/>
</dbReference>